<sequence length="234" mass="26808">MEGPVANASTRLYYPLEANAENHVANTMDAPVLLFIFASGCAAILAATYVIAKRTRPTICHGGIAIAFWWVLCGFIHSFFEGYFAYNHSDIVRRSDLFAQLWKEYSLSDSRYMTRDAFTVCMETVTAMFWGPGSFFVAYAFLTDHPLRYPAQLVVSLGQLYGDVLYYAIYWYEESVNGTVYCRPERYYYWAYFVLCNAFWIVIPLAMIWQSVWAIGRVFEKSKQAADGSAKKLQ</sequence>
<name>A0A1B5L9Z7_USTVR</name>
<evidence type="ECO:0000256" key="6">
    <source>
        <dbReference type="ARBA" id="ARBA00022989"/>
    </source>
</evidence>
<dbReference type="AlphaFoldDB" id="A0A1B5L9Z7"/>
<keyword evidence="18" id="KW-1185">Reference proteome</keyword>
<dbReference type="Proteomes" id="UP000054053">
    <property type="component" value="Unassembled WGS sequence"/>
</dbReference>
<accession>A0A1B5L9Z7</accession>
<dbReference type="GeneID" id="66066875"/>
<keyword evidence="8" id="KW-0443">Lipid metabolism</keyword>
<proteinExistence type="inferred from homology"/>
<dbReference type="Pfam" id="PF05241">
    <property type="entry name" value="EBP"/>
    <property type="match status" value="1"/>
</dbReference>
<feature type="transmembrane region" description="Helical" evidence="14">
    <location>
        <begin position="32"/>
        <end position="52"/>
    </location>
</feature>
<feature type="transmembrane region" description="Helical" evidence="14">
    <location>
        <begin position="117"/>
        <end position="142"/>
    </location>
</feature>
<evidence type="ECO:0000256" key="9">
    <source>
        <dbReference type="ARBA" id="ARBA00023136"/>
    </source>
</evidence>
<evidence type="ECO:0000256" key="2">
    <source>
        <dbReference type="ARBA" id="ARBA00008337"/>
    </source>
</evidence>
<reference evidence="16" key="1">
    <citation type="journal article" date="2016" name="Genome Announc.">
        <title>Genome Sequence of Ustilaginoidea virens IPU010, a Rice Pathogenic Fungus Causing False Smut.</title>
        <authorList>
            <person name="Kumagai T."/>
            <person name="Ishii T."/>
            <person name="Terai G."/>
            <person name="Umemura M."/>
            <person name="Machida M."/>
            <person name="Asai K."/>
        </authorList>
    </citation>
    <scope>NUCLEOTIDE SEQUENCE [LARGE SCALE GENOMIC DNA]</scope>
    <source>
        <strain evidence="16">IPU010</strain>
    </source>
</reference>
<evidence type="ECO:0000259" key="15">
    <source>
        <dbReference type="PROSITE" id="PS51751"/>
    </source>
</evidence>
<evidence type="ECO:0000313" key="17">
    <source>
        <dbReference type="EMBL" id="QUC21857.1"/>
    </source>
</evidence>
<dbReference type="EMBL" id="BBTG02000115">
    <property type="protein sequence ID" value="GAO19699.1"/>
    <property type="molecule type" value="Genomic_DNA"/>
</dbReference>
<evidence type="ECO:0000256" key="3">
    <source>
        <dbReference type="ARBA" id="ARBA00022516"/>
    </source>
</evidence>
<evidence type="ECO:0000256" key="10">
    <source>
        <dbReference type="ARBA" id="ARBA00023166"/>
    </source>
</evidence>
<comment type="subcellular location">
    <subcellularLocation>
        <location evidence="1">Membrane</location>
        <topology evidence="1">Multi-pass membrane protein</topology>
    </subcellularLocation>
</comment>
<feature type="transmembrane region" description="Helical" evidence="14">
    <location>
        <begin position="59"/>
        <end position="80"/>
    </location>
</feature>
<gene>
    <name evidence="17" type="ORF">UV8b_06098</name>
    <name evidence="16" type="ORF">UVI_02064350</name>
</gene>
<evidence type="ECO:0000256" key="13">
    <source>
        <dbReference type="PROSITE-ProRule" id="PRU01087"/>
    </source>
</evidence>
<evidence type="ECO:0000313" key="19">
    <source>
        <dbReference type="Proteomes" id="UP000054053"/>
    </source>
</evidence>
<feature type="transmembrane region" description="Helical" evidence="14">
    <location>
        <begin position="189"/>
        <end position="215"/>
    </location>
</feature>
<reference evidence="19" key="2">
    <citation type="journal article" date="2016" name="Genome Announc.">
        <title>Genome sequence of Ustilaginoidea virens IPU010, a rice pathogenic fungus causing false smut.</title>
        <authorList>
            <person name="Kumagai T."/>
            <person name="Ishii T."/>
            <person name="Terai G."/>
            <person name="Umemura M."/>
            <person name="Machida M."/>
            <person name="Asai K."/>
        </authorList>
    </citation>
    <scope>NUCLEOTIDE SEQUENCE [LARGE SCALE GENOMIC DNA]</scope>
    <source>
        <strain evidence="19">IPU010</strain>
    </source>
</reference>
<evidence type="ECO:0000256" key="4">
    <source>
        <dbReference type="ARBA" id="ARBA00022692"/>
    </source>
</evidence>
<keyword evidence="3" id="KW-0444">Lipid biosynthesis</keyword>
<reference evidence="17" key="3">
    <citation type="submission" date="2020-03" db="EMBL/GenBank/DDBJ databases">
        <title>A mixture of massive structural variations and highly conserved coding sequences in Ustilaginoidea virens genome.</title>
        <authorList>
            <person name="Zhang K."/>
            <person name="Zhao Z."/>
            <person name="Zhang Z."/>
            <person name="Li Y."/>
            <person name="Hsiang T."/>
            <person name="Sun W."/>
        </authorList>
    </citation>
    <scope>NUCLEOTIDE SEQUENCE</scope>
    <source>
        <strain evidence="17">UV-8b</strain>
    </source>
</reference>
<protein>
    <recommendedName>
        <fullName evidence="15">EXPERA domain-containing protein</fullName>
    </recommendedName>
</protein>
<keyword evidence="6 13" id="KW-1133">Transmembrane helix</keyword>
<evidence type="ECO:0000313" key="18">
    <source>
        <dbReference type="Proteomes" id="UP000027002"/>
    </source>
</evidence>
<feature type="domain" description="EXPERA" evidence="15">
    <location>
        <begin position="62"/>
        <end position="208"/>
    </location>
</feature>
<keyword evidence="12" id="KW-0413">Isomerase</keyword>
<comment type="similarity">
    <text evidence="2">Belongs to the EBP family.</text>
</comment>
<keyword evidence="11" id="KW-0753">Steroid metabolism</keyword>
<dbReference type="OrthoDB" id="58557at2759"/>
<dbReference type="EMBL" id="CP072757">
    <property type="protein sequence ID" value="QUC21857.1"/>
    <property type="molecule type" value="Genomic_DNA"/>
</dbReference>
<dbReference type="GO" id="GO:0016126">
    <property type="term" value="P:sterol biosynthetic process"/>
    <property type="evidence" value="ECO:0007669"/>
    <property type="project" value="UniProtKB-KW"/>
</dbReference>
<dbReference type="InterPro" id="IPR033118">
    <property type="entry name" value="EXPERA"/>
</dbReference>
<dbReference type="GO" id="GO:0047750">
    <property type="term" value="F:cholestenol delta-isomerase activity"/>
    <property type="evidence" value="ECO:0007669"/>
    <property type="project" value="InterPro"/>
</dbReference>
<feature type="transmembrane region" description="Helical" evidence="14">
    <location>
        <begin position="149"/>
        <end position="169"/>
    </location>
</feature>
<keyword evidence="10" id="KW-1207">Sterol metabolism</keyword>
<keyword evidence="7" id="KW-0756">Sterol biosynthesis</keyword>
<evidence type="ECO:0000256" key="1">
    <source>
        <dbReference type="ARBA" id="ARBA00004141"/>
    </source>
</evidence>
<dbReference type="GO" id="GO:0016020">
    <property type="term" value="C:membrane"/>
    <property type="evidence" value="ECO:0007669"/>
    <property type="project" value="UniProtKB-SubCell"/>
</dbReference>
<evidence type="ECO:0000256" key="12">
    <source>
        <dbReference type="ARBA" id="ARBA00023235"/>
    </source>
</evidence>
<evidence type="ECO:0000256" key="7">
    <source>
        <dbReference type="ARBA" id="ARBA00023011"/>
    </source>
</evidence>
<organism evidence="16 19">
    <name type="scientific">Ustilaginoidea virens</name>
    <name type="common">Rice false smut fungus</name>
    <name type="synonym">Villosiclava virens</name>
    <dbReference type="NCBI Taxonomy" id="1159556"/>
    <lineage>
        <taxon>Eukaryota</taxon>
        <taxon>Fungi</taxon>
        <taxon>Dikarya</taxon>
        <taxon>Ascomycota</taxon>
        <taxon>Pezizomycotina</taxon>
        <taxon>Sordariomycetes</taxon>
        <taxon>Hypocreomycetidae</taxon>
        <taxon>Hypocreales</taxon>
        <taxon>Clavicipitaceae</taxon>
        <taxon>Ustilaginoidea</taxon>
    </lineage>
</organism>
<dbReference type="GO" id="GO:0005783">
    <property type="term" value="C:endoplasmic reticulum"/>
    <property type="evidence" value="ECO:0007669"/>
    <property type="project" value="TreeGrafter"/>
</dbReference>
<dbReference type="Proteomes" id="UP000027002">
    <property type="component" value="Chromosome 5"/>
</dbReference>
<dbReference type="GO" id="GO:0000247">
    <property type="term" value="F:C-8 sterol isomerase activity"/>
    <property type="evidence" value="ECO:0007669"/>
    <property type="project" value="TreeGrafter"/>
</dbReference>
<dbReference type="PROSITE" id="PS51751">
    <property type="entry name" value="EXPERA"/>
    <property type="match status" value="1"/>
</dbReference>
<evidence type="ECO:0000256" key="5">
    <source>
        <dbReference type="ARBA" id="ARBA00022955"/>
    </source>
</evidence>
<evidence type="ECO:0000313" key="16">
    <source>
        <dbReference type="EMBL" id="GAO19699.1"/>
    </source>
</evidence>
<evidence type="ECO:0000256" key="14">
    <source>
        <dbReference type="SAM" id="Phobius"/>
    </source>
</evidence>
<dbReference type="InterPro" id="IPR007905">
    <property type="entry name" value="EBP"/>
</dbReference>
<evidence type="ECO:0000256" key="8">
    <source>
        <dbReference type="ARBA" id="ARBA00023098"/>
    </source>
</evidence>
<dbReference type="RefSeq" id="XP_042999530.1">
    <property type="nucleotide sequence ID" value="XM_043143595.1"/>
</dbReference>
<keyword evidence="4 13" id="KW-0812">Transmembrane</keyword>
<keyword evidence="5" id="KW-0752">Steroid biosynthesis</keyword>
<dbReference type="KEGG" id="uvi:66066875"/>
<dbReference type="PANTHER" id="PTHR14207">
    <property type="entry name" value="STEROL ISOMERASE"/>
    <property type="match status" value="1"/>
</dbReference>
<evidence type="ECO:0000256" key="11">
    <source>
        <dbReference type="ARBA" id="ARBA00023221"/>
    </source>
</evidence>
<dbReference type="PANTHER" id="PTHR14207:SF0">
    <property type="entry name" value="3-BETA-HYDROXYSTEROID-DELTA(8),DELTA(7)-ISOMERASE"/>
    <property type="match status" value="1"/>
</dbReference>
<dbReference type="GO" id="GO:0004769">
    <property type="term" value="F:steroid Delta-isomerase activity"/>
    <property type="evidence" value="ECO:0007669"/>
    <property type="project" value="TreeGrafter"/>
</dbReference>
<keyword evidence="9 13" id="KW-0472">Membrane</keyword>